<dbReference type="NCBIfam" id="TIGR02999">
    <property type="entry name" value="Sig-70_X6"/>
    <property type="match status" value="1"/>
</dbReference>
<dbReference type="PANTHER" id="PTHR43133">
    <property type="entry name" value="RNA POLYMERASE ECF-TYPE SIGMA FACTO"/>
    <property type="match status" value="1"/>
</dbReference>
<evidence type="ECO:0000256" key="3">
    <source>
        <dbReference type="ARBA" id="ARBA00023163"/>
    </source>
</evidence>
<proteinExistence type="predicted"/>
<protein>
    <submittedName>
        <fullName evidence="5">ECF-type sigma factor</fullName>
    </submittedName>
</protein>
<feature type="domain" description="RNA polymerase sigma-70 ECF-like HTH" evidence="4">
    <location>
        <begin position="9"/>
        <end position="173"/>
    </location>
</feature>
<dbReference type="Gene3D" id="1.10.10.10">
    <property type="entry name" value="Winged helix-like DNA-binding domain superfamily/Winged helix DNA-binding domain"/>
    <property type="match status" value="1"/>
</dbReference>
<evidence type="ECO:0000256" key="1">
    <source>
        <dbReference type="ARBA" id="ARBA00023015"/>
    </source>
</evidence>
<reference evidence="5 6" key="1">
    <citation type="journal article" date="2019" name="Int. J. Syst. Evol. Microbiol.">
        <title>The Global Catalogue of Microorganisms (GCM) 10K type strain sequencing project: providing services to taxonomists for standard genome sequencing and annotation.</title>
        <authorList>
            <consortium name="The Broad Institute Genomics Platform"/>
            <consortium name="The Broad Institute Genome Sequencing Center for Infectious Disease"/>
            <person name="Wu L."/>
            <person name="Ma J."/>
        </authorList>
    </citation>
    <scope>NUCLEOTIDE SEQUENCE [LARGE SCALE GENOMIC DNA]</scope>
    <source>
        <strain evidence="5 6">JCM 15503</strain>
    </source>
</reference>
<keyword evidence="1" id="KW-0805">Transcription regulation</keyword>
<dbReference type="EMBL" id="BAAAEW010000004">
    <property type="protein sequence ID" value="GAA0742540.1"/>
    <property type="molecule type" value="Genomic_DNA"/>
</dbReference>
<dbReference type="RefSeq" id="WP_141291469.1">
    <property type="nucleotide sequence ID" value="NZ_BAAAEW010000004.1"/>
</dbReference>
<dbReference type="InterPro" id="IPR053812">
    <property type="entry name" value="HTH_Sigma70_ECF-like"/>
</dbReference>
<dbReference type="NCBIfam" id="TIGR02937">
    <property type="entry name" value="sigma70-ECF"/>
    <property type="match status" value="1"/>
</dbReference>
<keyword evidence="6" id="KW-1185">Reference proteome</keyword>
<dbReference type="InterPro" id="IPR013324">
    <property type="entry name" value="RNA_pol_sigma_r3/r4-like"/>
</dbReference>
<keyword evidence="2" id="KW-0731">Sigma factor</keyword>
<dbReference type="InterPro" id="IPR014284">
    <property type="entry name" value="RNA_pol_sigma-70_dom"/>
</dbReference>
<gene>
    <name evidence="5" type="ORF">GCM10009107_06180</name>
</gene>
<sequence>MIAAEPPPADALFQQLYQDLRRLARARLRRSEDITLLDTTALVHESYLRMQQQEDAALAQLPPGQFLAYASRSMRFVVIDFVRQRHAERRGGGQFQVTLNTEIGDSLAVDDSEVLRIHEALEELAQVDERLARIVDMRCFGGLDEATIADALGITDRTVRRDWQKARLMLKAALA</sequence>
<dbReference type="InterPro" id="IPR036388">
    <property type="entry name" value="WH-like_DNA-bd_sf"/>
</dbReference>
<evidence type="ECO:0000259" key="4">
    <source>
        <dbReference type="Pfam" id="PF07638"/>
    </source>
</evidence>
<dbReference type="Proteomes" id="UP001500279">
    <property type="component" value="Unassembled WGS sequence"/>
</dbReference>
<dbReference type="InterPro" id="IPR039425">
    <property type="entry name" value="RNA_pol_sigma-70-like"/>
</dbReference>
<dbReference type="InterPro" id="IPR011517">
    <property type="entry name" value="RNA_pol_sigma70_ECF-like"/>
</dbReference>
<name>A0ABN1JM59_9BURK</name>
<dbReference type="SUPFAM" id="SSF88659">
    <property type="entry name" value="Sigma3 and sigma4 domains of RNA polymerase sigma factors"/>
    <property type="match status" value="1"/>
</dbReference>
<dbReference type="PANTHER" id="PTHR43133:SF39">
    <property type="entry name" value="SIMILAR TO RNA POLYMERASE SIGMA-E FACTOR"/>
    <property type="match status" value="1"/>
</dbReference>
<comment type="caution">
    <text evidence="5">The sequence shown here is derived from an EMBL/GenBank/DDBJ whole genome shotgun (WGS) entry which is preliminary data.</text>
</comment>
<keyword evidence="3" id="KW-0804">Transcription</keyword>
<evidence type="ECO:0000313" key="5">
    <source>
        <dbReference type="EMBL" id="GAA0742540.1"/>
    </source>
</evidence>
<dbReference type="Pfam" id="PF07638">
    <property type="entry name" value="Sigma70_ECF"/>
    <property type="match status" value="1"/>
</dbReference>
<organism evidence="5 6">
    <name type="scientific">Ideonella azotifigens</name>
    <dbReference type="NCBI Taxonomy" id="513160"/>
    <lineage>
        <taxon>Bacteria</taxon>
        <taxon>Pseudomonadati</taxon>
        <taxon>Pseudomonadota</taxon>
        <taxon>Betaproteobacteria</taxon>
        <taxon>Burkholderiales</taxon>
        <taxon>Sphaerotilaceae</taxon>
        <taxon>Ideonella</taxon>
    </lineage>
</organism>
<evidence type="ECO:0000313" key="6">
    <source>
        <dbReference type="Proteomes" id="UP001500279"/>
    </source>
</evidence>
<evidence type="ECO:0000256" key="2">
    <source>
        <dbReference type="ARBA" id="ARBA00023082"/>
    </source>
</evidence>
<accession>A0ABN1JM59</accession>